<gene>
    <name evidence="1" type="ORF">TM448B07460_0009</name>
</gene>
<dbReference type="AlphaFoldDB" id="A0A6M3Y269"/>
<sequence length="75" mass="8267">MSACEYGCPECGSRTIQILVEIAFNLEGDILEPVEDGEEYPPAFHGLARDTLAVCMDEDCLWNGTVIELKETTDV</sequence>
<organism evidence="1">
    <name type="scientific">viral metagenome</name>
    <dbReference type="NCBI Taxonomy" id="1070528"/>
    <lineage>
        <taxon>unclassified sequences</taxon>
        <taxon>metagenomes</taxon>
        <taxon>organismal metagenomes</taxon>
    </lineage>
</organism>
<accession>A0A6M3Y269</accession>
<dbReference type="EMBL" id="MT145170">
    <property type="protein sequence ID" value="QJI04337.1"/>
    <property type="molecule type" value="Genomic_DNA"/>
</dbReference>
<proteinExistence type="predicted"/>
<evidence type="ECO:0000313" key="1">
    <source>
        <dbReference type="EMBL" id="QJI04337.1"/>
    </source>
</evidence>
<reference evidence="1" key="1">
    <citation type="submission" date="2020-03" db="EMBL/GenBank/DDBJ databases">
        <title>The deep terrestrial virosphere.</title>
        <authorList>
            <person name="Holmfeldt K."/>
            <person name="Nilsson E."/>
            <person name="Simone D."/>
            <person name="Lopez-Fernandez M."/>
            <person name="Wu X."/>
            <person name="de Brujin I."/>
            <person name="Lundin D."/>
            <person name="Andersson A."/>
            <person name="Bertilsson S."/>
            <person name="Dopson M."/>
        </authorList>
    </citation>
    <scope>NUCLEOTIDE SEQUENCE</scope>
    <source>
        <strain evidence="1">TM448B07460</strain>
    </source>
</reference>
<protein>
    <submittedName>
        <fullName evidence="1">Uncharacterized protein</fullName>
    </submittedName>
</protein>
<name>A0A6M3Y269_9ZZZZ</name>